<dbReference type="KEGG" id="pect:BN1012_Phect2138"/>
<dbReference type="RefSeq" id="WP_043948427.1">
    <property type="nucleotide sequence ID" value="NZ_HG966617.1"/>
</dbReference>
<accession>X5MNS1</accession>
<gene>
    <name evidence="1" type="ORF">BN1012_Phect2138</name>
</gene>
<organism evidence="1 2">
    <name type="scientific">Candidatus Phaeomarinibacter ectocarpi</name>
    <dbReference type="NCBI Taxonomy" id="1458461"/>
    <lineage>
        <taxon>Bacteria</taxon>
        <taxon>Pseudomonadati</taxon>
        <taxon>Pseudomonadota</taxon>
        <taxon>Alphaproteobacteria</taxon>
        <taxon>Hyphomicrobiales</taxon>
        <taxon>Parvibaculaceae</taxon>
        <taxon>Candidatus Phaeomarinibacter</taxon>
    </lineage>
</organism>
<evidence type="ECO:0000313" key="2">
    <source>
        <dbReference type="Proteomes" id="UP000032160"/>
    </source>
</evidence>
<dbReference type="EMBL" id="HG966617">
    <property type="protein sequence ID" value="CDO60351.1"/>
    <property type="molecule type" value="Genomic_DNA"/>
</dbReference>
<dbReference type="HOGENOM" id="CLU_1934220_0_0_5"/>
<reference evidence="1 2" key="1">
    <citation type="journal article" date="2014" name="Front. Genet.">
        <title>Genome and metabolic network of "Candidatus Phaeomarinobacter ectocarpi" Ec32, a new candidate genus of Alphaproteobacteria frequently associated with brown algae.</title>
        <authorList>
            <person name="Dittami S.M."/>
            <person name="Barbeyron T."/>
            <person name="Boyen C."/>
            <person name="Cambefort J."/>
            <person name="Collet G."/>
            <person name="Delage L."/>
            <person name="Gobet A."/>
            <person name="Groisillier A."/>
            <person name="Leblanc C."/>
            <person name="Michel G."/>
            <person name="Scornet D."/>
            <person name="Siegel A."/>
            <person name="Tapia J.E."/>
            <person name="Tonon T."/>
        </authorList>
    </citation>
    <scope>NUCLEOTIDE SEQUENCE [LARGE SCALE GENOMIC DNA]</scope>
    <source>
        <strain evidence="1 2">Ec32</strain>
    </source>
</reference>
<sequence>MDSFLPQPFNRSRLKAGLHVNRVELDVLNRIKVLRCAPRVLAKLRAANPDAVSDIPDFAARAMDAHREILTALAEERSWSGAIFDLDHAINNLNHIAAHRRWCGTAACARLAVRLRIQRDHLRQIDRLWR</sequence>
<dbReference type="AlphaFoldDB" id="X5MNS1"/>
<name>X5MNS1_9HYPH</name>
<keyword evidence="2" id="KW-1185">Reference proteome</keyword>
<protein>
    <submittedName>
        <fullName evidence="1">Uncharacterized protein</fullName>
    </submittedName>
</protein>
<proteinExistence type="predicted"/>
<dbReference type="Proteomes" id="UP000032160">
    <property type="component" value="Chromosome I"/>
</dbReference>
<evidence type="ECO:0000313" key="1">
    <source>
        <dbReference type="EMBL" id="CDO60351.1"/>
    </source>
</evidence>